<dbReference type="PANTHER" id="PTHR21377:SF1">
    <property type="entry name" value="PROTEIN FAM210A"/>
    <property type="match status" value="1"/>
</dbReference>
<feature type="non-terminal residue" evidence="9">
    <location>
        <position position="1"/>
    </location>
</feature>
<feature type="domain" description="DUF1279" evidence="8">
    <location>
        <begin position="128"/>
        <end position="215"/>
    </location>
</feature>
<evidence type="ECO:0000256" key="5">
    <source>
        <dbReference type="ARBA" id="ARBA00023136"/>
    </source>
</evidence>
<dbReference type="GO" id="GO:0005739">
    <property type="term" value="C:mitochondrion"/>
    <property type="evidence" value="ECO:0007669"/>
    <property type="project" value="TreeGrafter"/>
</dbReference>
<proteinExistence type="predicted"/>
<comment type="subcellular location">
    <subcellularLocation>
        <location evidence="1">Membrane</location>
        <topology evidence="1">Single-pass membrane protein</topology>
    </subcellularLocation>
</comment>
<dbReference type="AlphaFoldDB" id="A0AAV5TNR5"/>
<evidence type="ECO:0000256" key="4">
    <source>
        <dbReference type="ARBA" id="ARBA00023054"/>
    </source>
</evidence>
<keyword evidence="3 7" id="KW-1133">Transmembrane helix</keyword>
<dbReference type="Pfam" id="PF06916">
    <property type="entry name" value="FAM210A-B_dom"/>
    <property type="match status" value="1"/>
</dbReference>
<gene>
    <name evidence="9" type="ORF">PENTCL1PPCAC_18187</name>
</gene>
<keyword evidence="10" id="KW-1185">Reference proteome</keyword>
<comment type="caution">
    <text evidence="9">The sequence shown here is derived from an EMBL/GenBank/DDBJ whole genome shotgun (WGS) entry which is preliminary data.</text>
</comment>
<evidence type="ECO:0000256" key="1">
    <source>
        <dbReference type="ARBA" id="ARBA00004167"/>
    </source>
</evidence>
<feature type="coiled-coil region" evidence="6">
    <location>
        <begin position="254"/>
        <end position="286"/>
    </location>
</feature>
<dbReference type="PANTHER" id="PTHR21377">
    <property type="entry name" value="PROTEIN FAM210B, MITOCHONDRIAL"/>
    <property type="match status" value="1"/>
</dbReference>
<dbReference type="InterPro" id="IPR045866">
    <property type="entry name" value="FAM210A/B-like"/>
</dbReference>
<keyword evidence="5 7" id="KW-0472">Membrane</keyword>
<evidence type="ECO:0000256" key="2">
    <source>
        <dbReference type="ARBA" id="ARBA00022692"/>
    </source>
</evidence>
<evidence type="ECO:0000256" key="3">
    <source>
        <dbReference type="ARBA" id="ARBA00022989"/>
    </source>
</evidence>
<evidence type="ECO:0000259" key="8">
    <source>
        <dbReference type="Pfam" id="PF06916"/>
    </source>
</evidence>
<accession>A0AAV5TNR5</accession>
<dbReference type="Proteomes" id="UP001432027">
    <property type="component" value="Unassembled WGS sequence"/>
</dbReference>
<reference evidence="9" key="1">
    <citation type="submission" date="2023-10" db="EMBL/GenBank/DDBJ databases">
        <title>Genome assembly of Pristionchus species.</title>
        <authorList>
            <person name="Yoshida K."/>
            <person name="Sommer R.J."/>
        </authorList>
    </citation>
    <scope>NUCLEOTIDE SEQUENCE</scope>
    <source>
        <strain evidence="9">RS0144</strain>
    </source>
</reference>
<dbReference type="InterPro" id="IPR009688">
    <property type="entry name" value="FAM210A/B-like_dom"/>
</dbReference>
<dbReference type="GO" id="GO:0016020">
    <property type="term" value="C:membrane"/>
    <property type="evidence" value="ECO:0007669"/>
    <property type="project" value="UniProtKB-SubCell"/>
</dbReference>
<feature type="transmembrane region" description="Helical" evidence="7">
    <location>
        <begin position="191"/>
        <end position="221"/>
    </location>
</feature>
<protein>
    <recommendedName>
        <fullName evidence="8">DUF1279 domain-containing protein</fullName>
    </recommendedName>
</protein>
<dbReference type="EMBL" id="BTSX01000004">
    <property type="protein sequence ID" value="GMS96012.1"/>
    <property type="molecule type" value="Genomic_DNA"/>
</dbReference>
<name>A0AAV5TNR5_9BILA</name>
<evidence type="ECO:0000256" key="6">
    <source>
        <dbReference type="SAM" id="Coils"/>
    </source>
</evidence>
<evidence type="ECO:0000313" key="10">
    <source>
        <dbReference type="Proteomes" id="UP001432027"/>
    </source>
</evidence>
<keyword evidence="2 7" id="KW-0812">Transmembrane</keyword>
<keyword evidence="4 6" id="KW-0175">Coiled coil</keyword>
<feature type="transmembrane region" description="Helical" evidence="7">
    <location>
        <begin position="136"/>
        <end position="159"/>
    </location>
</feature>
<evidence type="ECO:0000256" key="7">
    <source>
        <dbReference type="SAM" id="Phobius"/>
    </source>
</evidence>
<evidence type="ECO:0000313" key="9">
    <source>
        <dbReference type="EMBL" id="GMS96012.1"/>
    </source>
</evidence>
<organism evidence="9 10">
    <name type="scientific">Pristionchus entomophagus</name>
    <dbReference type="NCBI Taxonomy" id="358040"/>
    <lineage>
        <taxon>Eukaryota</taxon>
        <taxon>Metazoa</taxon>
        <taxon>Ecdysozoa</taxon>
        <taxon>Nematoda</taxon>
        <taxon>Chromadorea</taxon>
        <taxon>Rhabditida</taxon>
        <taxon>Rhabditina</taxon>
        <taxon>Diplogasteromorpha</taxon>
        <taxon>Diplogasteroidea</taxon>
        <taxon>Neodiplogasteridae</taxon>
        <taxon>Pristionchus</taxon>
    </lineage>
</organism>
<sequence length="293" mass="33881">VGFQSAVTYLIIAKLSPHQMRSALRLVVREIAPTGRSQQKTTTFLLRSSPSTFNSWQDRPINSQFSIRNLSQHRCLHLSRPCTEEHQQNDKKKKWNFHLTMTDEQKISKKEKIDAAALEEAPPGLFGKVKYYLKRYWYIAVPAHMVSCTGWFIVLYVIVNSGVDVPALLELFYMPEWIIEKVKSVPPSAGVAVVAIILYKIALPLRYITTLGIIQATFATLRRMGKLRTAREVEYKVRTDYESMNKPWGRSNQYNELEGVRNFTRRKSEELKAQLEKEMKKELEKNGKNGKKE</sequence>